<feature type="domain" description="Glycosyltransferase 2-like" evidence="1">
    <location>
        <begin position="13"/>
        <end position="165"/>
    </location>
</feature>
<dbReference type="Pfam" id="PF00535">
    <property type="entry name" value="Glycos_transf_2"/>
    <property type="match status" value="1"/>
</dbReference>
<dbReference type="InterPro" id="IPR001173">
    <property type="entry name" value="Glyco_trans_2-like"/>
</dbReference>
<evidence type="ECO:0000259" key="1">
    <source>
        <dbReference type="Pfam" id="PF00535"/>
    </source>
</evidence>
<accession>A7NNK8</accession>
<dbReference type="HOGENOM" id="CLU_025996_16_0_0"/>
<dbReference type="EMBL" id="CP000804">
    <property type="protein sequence ID" value="ABU59149.1"/>
    <property type="molecule type" value="Genomic_DNA"/>
</dbReference>
<dbReference type="OrthoDB" id="396512at2"/>
<dbReference type="PANTHER" id="PTHR43685:SF2">
    <property type="entry name" value="GLYCOSYLTRANSFERASE 2-LIKE DOMAIN-CONTAINING PROTEIN"/>
    <property type="match status" value="1"/>
</dbReference>
<evidence type="ECO:0000313" key="2">
    <source>
        <dbReference type="EMBL" id="ABU59149.1"/>
    </source>
</evidence>
<keyword evidence="3" id="KW-1185">Reference proteome</keyword>
<dbReference type="PANTHER" id="PTHR43685">
    <property type="entry name" value="GLYCOSYLTRANSFERASE"/>
    <property type="match status" value="1"/>
</dbReference>
<dbReference type="AlphaFoldDB" id="A7NNK8"/>
<protein>
    <submittedName>
        <fullName evidence="2">Glycosyl transferase family 2</fullName>
    </submittedName>
</protein>
<dbReference type="Proteomes" id="UP000000263">
    <property type="component" value="Chromosome"/>
</dbReference>
<keyword evidence="2" id="KW-0808">Transferase</keyword>
<dbReference type="KEGG" id="rca:Rcas_3095"/>
<organism evidence="2 3">
    <name type="scientific">Roseiflexus castenholzii (strain DSM 13941 / HLO8)</name>
    <dbReference type="NCBI Taxonomy" id="383372"/>
    <lineage>
        <taxon>Bacteria</taxon>
        <taxon>Bacillati</taxon>
        <taxon>Chloroflexota</taxon>
        <taxon>Chloroflexia</taxon>
        <taxon>Chloroflexales</taxon>
        <taxon>Roseiflexineae</taxon>
        <taxon>Roseiflexaceae</taxon>
        <taxon>Roseiflexus</taxon>
    </lineage>
</organism>
<dbReference type="STRING" id="383372.Rcas_3095"/>
<dbReference type="SUPFAM" id="SSF53448">
    <property type="entry name" value="Nucleotide-diphospho-sugar transferases"/>
    <property type="match status" value="1"/>
</dbReference>
<dbReference type="CDD" id="cd00761">
    <property type="entry name" value="Glyco_tranf_GTA_type"/>
    <property type="match status" value="1"/>
</dbReference>
<gene>
    <name evidence="2" type="ordered locus">Rcas_3095</name>
</gene>
<dbReference type="InterPro" id="IPR029044">
    <property type="entry name" value="Nucleotide-diphossugar_trans"/>
</dbReference>
<dbReference type="GO" id="GO:0016740">
    <property type="term" value="F:transferase activity"/>
    <property type="evidence" value="ECO:0007669"/>
    <property type="project" value="UniProtKB-KW"/>
</dbReference>
<proteinExistence type="predicted"/>
<reference evidence="2 3" key="1">
    <citation type="submission" date="2007-08" db="EMBL/GenBank/DDBJ databases">
        <title>Complete sequence of Roseiflexus castenholzii DSM 13941.</title>
        <authorList>
            <consortium name="US DOE Joint Genome Institute"/>
            <person name="Copeland A."/>
            <person name="Lucas S."/>
            <person name="Lapidus A."/>
            <person name="Barry K."/>
            <person name="Glavina del Rio T."/>
            <person name="Dalin E."/>
            <person name="Tice H."/>
            <person name="Pitluck S."/>
            <person name="Thompson L.S."/>
            <person name="Brettin T."/>
            <person name="Bruce D."/>
            <person name="Detter J.C."/>
            <person name="Han C."/>
            <person name="Tapia R."/>
            <person name="Schmutz J."/>
            <person name="Larimer F."/>
            <person name="Land M."/>
            <person name="Hauser L."/>
            <person name="Kyrpides N."/>
            <person name="Mikhailova N."/>
            <person name="Bryant D.A."/>
            <person name="Hanada S."/>
            <person name="Tsukatani Y."/>
            <person name="Richardson P."/>
        </authorList>
    </citation>
    <scope>NUCLEOTIDE SEQUENCE [LARGE SCALE GENOMIC DNA]</scope>
    <source>
        <strain evidence="3">DSM 13941 / HLO8</strain>
    </source>
</reference>
<dbReference type="Gene3D" id="3.90.550.10">
    <property type="entry name" value="Spore Coat Polysaccharide Biosynthesis Protein SpsA, Chain A"/>
    <property type="match status" value="1"/>
</dbReference>
<dbReference type="InterPro" id="IPR050834">
    <property type="entry name" value="Glycosyltransf_2"/>
</dbReference>
<evidence type="ECO:0000313" key="3">
    <source>
        <dbReference type="Proteomes" id="UP000000263"/>
    </source>
</evidence>
<name>A7NNK8_ROSCS</name>
<sequence length="320" mass="36794">MTRIVRNDNPRVSIGLPVYNGQHYLRQALDSLLSQTFHDFEVIISDNASDDATPEICRKYAAHDARIRYVRHDVNRGASWNFNYVFGLARGVYFKWHAHDDMLEPTFLERCVAALDHSPRVVLAFSRTRVVDPDGNTLYTYDERLRTDSPRASIRFHDLICVGHPCFQVFGVIRADVLRRTPLIGAYVPSDRILLARLGLLGAFYEAPEHLFISRRHPTQSVRAAKLRARAAWFDPANEGKIVMPHFRTLYEYIKAIRETPLPPDEARRCYGALLHWIAADLNWARLGNDVVHAARQLSRRALRRIRALNSTTIARRNSL</sequence>
<dbReference type="CAZy" id="GT2">
    <property type="family name" value="Glycosyltransferase Family 2"/>
</dbReference>
<dbReference type="eggNOG" id="COG1216">
    <property type="taxonomic scope" value="Bacteria"/>
</dbReference>
<dbReference type="RefSeq" id="WP_012121573.1">
    <property type="nucleotide sequence ID" value="NC_009767.1"/>
</dbReference>